<gene>
    <name evidence="1" type="ORF">OUZ56_002985</name>
</gene>
<proteinExistence type="predicted"/>
<evidence type="ECO:0000313" key="2">
    <source>
        <dbReference type="Proteomes" id="UP001234178"/>
    </source>
</evidence>
<comment type="caution">
    <text evidence="1">The sequence shown here is derived from an EMBL/GenBank/DDBJ whole genome shotgun (WGS) entry which is preliminary data.</text>
</comment>
<accession>A0ABR0A7E6</accession>
<keyword evidence="2" id="KW-1185">Reference proteome</keyword>
<sequence length="70" mass="8032">MKGDVANVLLRRHGSDSSSQLIVFDILIHWNRPNIVDAQDRQCRSVTNHRTSDSNATDVDLVYNQKLLRK</sequence>
<dbReference type="Proteomes" id="UP001234178">
    <property type="component" value="Unassembled WGS sequence"/>
</dbReference>
<name>A0ABR0A7E6_9CRUS</name>
<evidence type="ECO:0000313" key="1">
    <source>
        <dbReference type="EMBL" id="KAK4021051.1"/>
    </source>
</evidence>
<organism evidence="1 2">
    <name type="scientific">Daphnia magna</name>
    <dbReference type="NCBI Taxonomy" id="35525"/>
    <lineage>
        <taxon>Eukaryota</taxon>
        <taxon>Metazoa</taxon>
        <taxon>Ecdysozoa</taxon>
        <taxon>Arthropoda</taxon>
        <taxon>Crustacea</taxon>
        <taxon>Branchiopoda</taxon>
        <taxon>Diplostraca</taxon>
        <taxon>Cladocera</taxon>
        <taxon>Anomopoda</taxon>
        <taxon>Daphniidae</taxon>
        <taxon>Daphnia</taxon>
    </lineage>
</organism>
<protein>
    <submittedName>
        <fullName evidence="1">Uncharacterized protein</fullName>
    </submittedName>
</protein>
<dbReference type="EMBL" id="JAOYFB010000036">
    <property type="protein sequence ID" value="KAK4021051.1"/>
    <property type="molecule type" value="Genomic_DNA"/>
</dbReference>
<reference evidence="1 2" key="1">
    <citation type="journal article" date="2023" name="Nucleic Acids Res.">
        <title>The hologenome of Daphnia magna reveals possible DNA methylation and microbiome-mediated evolution of the host genome.</title>
        <authorList>
            <person name="Chaturvedi A."/>
            <person name="Li X."/>
            <person name="Dhandapani V."/>
            <person name="Marshall H."/>
            <person name="Kissane S."/>
            <person name="Cuenca-Cambronero M."/>
            <person name="Asole G."/>
            <person name="Calvet F."/>
            <person name="Ruiz-Romero M."/>
            <person name="Marangio P."/>
            <person name="Guigo R."/>
            <person name="Rago D."/>
            <person name="Mirbahai L."/>
            <person name="Eastwood N."/>
            <person name="Colbourne J.K."/>
            <person name="Zhou J."/>
            <person name="Mallon E."/>
            <person name="Orsini L."/>
        </authorList>
    </citation>
    <scope>NUCLEOTIDE SEQUENCE [LARGE SCALE GENOMIC DNA]</scope>
    <source>
        <strain evidence="1">LRV0_1</strain>
    </source>
</reference>